<dbReference type="RefSeq" id="WP_213348888.1">
    <property type="nucleotide sequence ID" value="NZ_JAEDAM010000022.1"/>
</dbReference>
<reference evidence="1 2" key="1">
    <citation type="journal article" date="2021" name="Nat. Commun.">
        <title>Reductive evolution and unique predatory mode in the CPR bacterium Vampirococcus lugosii.</title>
        <authorList>
            <person name="Moreira D."/>
            <person name="Zivanovic Y."/>
            <person name="Lopez-Archilla A.I."/>
            <person name="Iniesto M."/>
            <person name="Lopez-Garcia P."/>
        </authorList>
    </citation>
    <scope>NUCLEOTIDE SEQUENCE [LARGE SCALE GENOMIC DNA]</scope>
    <source>
        <strain evidence="1">Chiprana</strain>
    </source>
</reference>
<organism evidence="1 2">
    <name type="scientific">Candidatus Vampirococcus lugosii</name>
    <dbReference type="NCBI Taxonomy" id="2789015"/>
    <lineage>
        <taxon>Bacteria</taxon>
        <taxon>Candidatus Absconditibacteriota</taxon>
        <taxon>Vampirococcus</taxon>
    </lineage>
</organism>
<dbReference type="EMBL" id="JAEDAM010000022">
    <property type="protein sequence ID" value="MBS8121922.1"/>
    <property type="molecule type" value="Genomic_DNA"/>
</dbReference>
<evidence type="ECO:0000313" key="1">
    <source>
        <dbReference type="EMBL" id="MBS8121922.1"/>
    </source>
</evidence>
<accession>A0ABS5QL31</accession>
<protein>
    <submittedName>
        <fullName evidence="1">Uncharacterized protein</fullName>
    </submittedName>
</protein>
<gene>
    <name evidence="1" type="ORF">VAMP_40n90</name>
</gene>
<sequence length="131" mass="15431">MNEKNNYIYDLIGINYKNTVSSASFSKQINDLILYTENFFDKFFYSYFLTNMYYSFNDVERIEEILLGLLQGEKIYIYVYVLGDNDCVIDKSFIPVNSVDTLFEIANEFDSVYQDINCSCDLRIKAFLPKL</sequence>
<comment type="caution">
    <text evidence="1">The sequence shown here is derived from an EMBL/GenBank/DDBJ whole genome shotgun (WGS) entry which is preliminary data.</text>
</comment>
<name>A0ABS5QL31_9BACT</name>
<proteinExistence type="predicted"/>
<dbReference type="Proteomes" id="UP000680365">
    <property type="component" value="Unassembled WGS sequence"/>
</dbReference>
<keyword evidence="2" id="KW-1185">Reference proteome</keyword>
<evidence type="ECO:0000313" key="2">
    <source>
        <dbReference type="Proteomes" id="UP000680365"/>
    </source>
</evidence>